<dbReference type="GO" id="GO:0032963">
    <property type="term" value="P:collagen metabolic process"/>
    <property type="evidence" value="ECO:0007669"/>
    <property type="project" value="InterPro"/>
</dbReference>
<gene>
    <name evidence="11" type="ORF">HXX76_000623</name>
</gene>
<dbReference type="PANTHER" id="PTHR14049">
    <property type="entry name" value="LEPRECAN 1"/>
    <property type="match status" value="1"/>
</dbReference>
<comment type="cofactor">
    <cofactor evidence="2">
        <name>Fe cation</name>
        <dbReference type="ChEBI" id="CHEBI:24875"/>
    </cofactor>
</comment>
<feature type="domain" description="Fe2OG dioxygenase" evidence="10">
    <location>
        <begin position="112"/>
        <end position="209"/>
    </location>
</feature>
<keyword evidence="4" id="KW-0479">Metal-binding</keyword>
<keyword evidence="5" id="KW-0677">Repeat</keyword>
<feature type="compositionally biased region" description="Low complexity" evidence="9">
    <location>
        <begin position="342"/>
        <end position="354"/>
    </location>
</feature>
<dbReference type="Pfam" id="PF13640">
    <property type="entry name" value="2OG-FeII_Oxy_3"/>
    <property type="match status" value="1"/>
</dbReference>
<protein>
    <recommendedName>
        <fullName evidence="3">procollagen-proline 3-dioxygenase</fullName>
        <ecNumber evidence="3">1.14.11.7</ecNumber>
    </recommendedName>
</protein>
<dbReference type="EMBL" id="JAEHOC010000001">
    <property type="protein sequence ID" value="KAG2446021.1"/>
    <property type="molecule type" value="Genomic_DNA"/>
</dbReference>
<feature type="compositionally biased region" description="Gly residues" evidence="9">
    <location>
        <begin position="381"/>
        <end position="390"/>
    </location>
</feature>
<evidence type="ECO:0000256" key="4">
    <source>
        <dbReference type="ARBA" id="ARBA00022723"/>
    </source>
</evidence>
<feature type="region of interest" description="Disordered" evidence="9">
    <location>
        <begin position="240"/>
        <end position="281"/>
    </location>
</feature>
<organism evidence="11 12">
    <name type="scientific">Chlamydomonas incerta</name>
    <dbReference type="NCBI Taxonomy" id="51695"/>
    <lineage>
        <taxon>Eukaryota</taxon>
        <taxon>Viridiplantae</taxon>
        <taxon>Chlorophyta</taxon>
        <taxon>core chlorophytes</taxon>
        <taxon>Chlorophyceae</taxon>
        <taxon>CS clade</taxon>
        <taxon>Chlamydomonadales</taxon>
        <taxon>Chlamydomonadaceae</taxon>
        <taxon>Chlamydomonas</taxon>
    </lineage>
</organism>
<sequence>MLGKKRRAEYEEADAERQSRDLDAQHGSAHPRLENLARVRSVEDGVVPLELCRELVMVYQAVSTVGYRPHVRSATIHDVVTAAPWLLPPLARARHAVLCAVEAAFGLGLELGLEFTGLIGWRQGAALGWHHDANREYLSRRHMSAVLYLNDQGADFGGGDFRFQDGPEPLRVSPRAGRMVAYTADARNVHCVEPVAWGERVALTLWFTLEPAAAEEEDAKVAGVLEQLLACPQLQLAVLPPPGARDQAGQGGQQDLDQQQQQEEEKEDDPGLAQADSSGGVWLGRGLPDTMYLLHPRQPEAQAQAQPEVQAEAESEVRQEQAELAAPGREPAREAHRDREATSTAAGTAAQQAAEPVDIRAQRLRELGLHARASGAAAGEAAGGSGGGTAGAEAGPATGSECVWVHALAAGAGAGLEPAAGGTGQRSVGLRFGSLTEALLATAFTVYRLGCVAADAASEAAAAEMGLWGDLAASTEATPEETHGLGTRAGGAVARLSLQQLAESVAVEPQRGGGPLRRYVAAATAQLRRQLPEWVRLGSLLGACD</sequence>
<dbReference type="Proteomes" id="UP000650467">
    <property type="component" value="Unassembled WGS sequence"/>
</dbReference>
<accession>A0A835WEP3</accession>
<keyword evidence="12" id="KW-1185">Reference proteome</keyword>
<evidence type="ECO:0000259" key="10">
    <source>
        <dbReference type="PROSITE" id="PS51471"/>
    </source>
</evidence>
<evidence type="ECO:0000256" key="7">
    <source>
        <dbReference type="ARBA" id="ARBA00023002"/>
    </source>
</evidence>
<evidence type="ECO:0000256" key="2">
    <source>
        <dbReference type="ARBA" id="ARBA00001962"/>
    </source>
</evidence>
<evidence type="ECO:0000256" key="6">
    <source>
        <dbReference type="ARBA" id="ARBA00022964"/>
    </source>
</evidence>
<evidence type="ECO:0000313" key="12">
    <source>
        <dbReference type="Proteomes" id="UP000650467"/>
    </source>
</evidence>
<feature type="region of interest" description="Disordered" evidence="9">
    <location>
        <begin position="299"/>
        <end position="356"/>
    </location>
</feature>
<dbReference type="OrthoDB" id="427071at2759"/>
<evidence type="ECO:0000256" key="3">
    <source>
        <dbReference type="ARBA" id="ARBA00012262"/>
    </source>
</evidence>
<dbReference type="GO" id="GO:0031418">
    <property type="term" value="F:L-ascorbic acid binding"/>
    <property type="evidence" value="ECO:0007669"/>
    <property type="project" value="InterPro"/>
</dbReference>
<name>A0A835WEP3_CHLIN</name>
<keyword evidence="7" id="KW-0560">Oxidoreductase</keyword>
<dbReference type="AlphaFoldDB" id="A0A835WEP3"/>
<dbReference type="InterPro" id="IPR005123">
    <property type="entry name" value="Oxoglu/Fe-dep_dioxygenase_dom"/>
</dbReference>
<dbReference type="InterPro" id="IPR044862">
    <property type="entry name" value="Pro_4_hyd_alph_FE2OG_OXY"/>
</dbReference>
<feature type="compositionally biased region" description="Low complexity" evidence="9">
    <location>
        <begin position="299"/>
        <end position="312"/>
    </location>
</feature>
<evidence type="ECO:0000313" key="11">
    <source>
        <dbReference type="EMBL" id="KAG2446021.1"/>
    </source>
</evidence>
<keyword evidence="8" id="KW-0408">Iron</keyword>
<dbReference type="GO" id="GO:0005506">
    <property type="term" value="F:iron ion binding"/>
    <property type="evidence" value="ECO:0007669"/>
    <property type="project" value="InterPro"/>
</dbReference>
<comment type="cofactor">
    <cofactor evidence="1">
        <name>L-ascorbate</name>
        <dbReference type="ChEBI" id="CHEBI:38290"/>
    </cofactor>
</comment>
<dbReference type="PROSITE" id="PS51471">
    <property type="entry name" value="FE2OG_OXY"/>
    <property type="match status" value="1"/>
</dbReference>
<evidence type="ECO:0000256" key="8">
    <source>
        <dbReference type="ARBA" id="ARBA00023004"/>
    </source>
</evidence>
<proteinExistence type="predicted"/>
<comment type="caution">
    <text evidence="11">The sequence shown here is derived from an EMBL/GenBank/DDBJ whole genome shotgun (WGS) entry which is preliminary data.</text>
</comment>
<feature type="region of interest" description="Disordered" evidence="9">
    <location>
        <begin position="1"/>
        <end position="27"/>
    </location>
</feature>
<feature type="region of interest" description="Disordered" evidence="9">
    <location>
        <begin position="378"/>
        <end position="397"/>
    </location>
</feature>
<reference evidence="11" key="1">
    <citation type="journal article" date="2020" name="bioRxiv">
        <title>Comparative genomics of Chlamydomonas.</title>
        <authorList>
            <person name="Craig R.J."/>
            <person name="Hasan A.R."/>
            <person name="Ness R.W."/>
            <person name="Keightley P.D."/>
        </authorList>
    </citation>
    <scope>NUCLEOTIDE SEQUENCE</scope>
    <source>
        <strain evidence="11">SAG 7.73</strain>
    </source>
</reference>
<dbReference type="GO" id="GO:0019797">
    <property type="term" value="F:procollagen-proline 3-dioxygenase activity"/>
    <property type="evidence" value="ECO:0007669"/>
    <property type="project" value="UniProtKB-EC"/>
</dbReference>
<evidence type="ECO:0000256" key="9">
    <source>
        <dbReference type="SAM" id="MobiDB-lite"/>
    </source>
</evidence>
<feature type="compositionally biased region" description="Basic and acidic residues" evidence="9">
    <location>
        <begin position="330"/>
        <end position="341"/>
    </location>
</feature>
<evidence type="ECO:0000256" key="1">
    <source>
        <dbReference type="ARBA" id="ARBA00001961"/>
    </source>
</evidence>
<evidence type="ECO:0000256" key="5">
    <source>
        <dbReference type="ARBA" id="ARBA00022737"/>
    </source>
</evidence>
<dbReference type="InterPro" id="IPR006620">
    <property type="entry name" value="Pro_4_hyd_alph"/>
</dbReference>
<dbReference type="Gene3D" id="2.60.120.620">
    <property type="entry name" value="q2cbj1_9rhob like domain"/>
    <property type="match status" value="1"/>
</dbReference>
<dbReference type="SMART" id="SM00702">
    <property type="entry name" value="P4Hc"/>
    <property type="match status" value="1"/>
</dbReference>
<dbReference type="InterPro" id="IPR039575">
    <property type="entry name" value="P3H"/>
</dbReference>
<keyword evidence="6" id="KW-0223">Dioxygenase</keyword>
<dbReference type="PANTHER" id="PTHR14049:SF9">
    <property type="entry name" value="PROCOLLAGEN-PROLINE 3-DIOXYGENASE"/>
    <property type="match status" value="1"/>
</dbReference>
<feature type="compositionally biased region" description="Basic and acidic residues" evidence="9">
    <location>
        <begin position="15"/>
        <end position="24"/>
    </location>
</feature>
<dbReference type="EC" id="1.14.11.7" evidence="3"/>